<reference evidence="3" key="1">
    <citation type="submission" date="2020-05" db="EMBL/GenBank/DDBJ databases">
        <title>Identification of trans-AT polyketide cluster in two marine bacteria, producers of a novel glutaramide-containing polyketide sesbanimide D and analogs.</title>
        <authorList>
            <person name="Kacar D."/>
            <person name="Rodriguez P."/>
            <person name="Canedo L."/>
            <person name="Gonzalez E."/>
            <person name="Galan B."/>
            <person name="De La Calle F."/>
            <person name="Garcia J.L."/>
        </authorList>
    </citation>
    <scope>NUCLEOTIDE SEQUENCE</scope>
    <source>
        <strain evidence="3">PHM038</strain>
    </source>
</reference>
<keyword evidence="1" id="KW-0472">Membrane</keyword>
<name>A0A926P2E3_9HYPH</name>
<proteinExistence type="predicted"/>
<sequence length="355" mass="36856">MFKYSMPSTQPIVAAEFHGIPEFSEEREDEVRDRPDLTIVRAPSAAPPRLRGVEAEDDGDLMIPDILRKPPDIHVDQDQETAWHGPAERNFRLLPVAAASAAGLLLVLAGGAMIYAAGTLSNRDTGTVSVKTISLEGQTSAGSDGDAGPQASAPVKAQAFDQSGFDLRFNSAKAADTHPGSLKIKSQDRIAKIPLEKTGKAGAGELSSRPGSRSHLPVLGYASVPNPHVGWDEGQKAISSAADRASLKDARIATNQPADAVPAGGTDDGTDVAASAPAVTPAAPGNTLDPGEMTETSTVTADVNLRSAAEKDAPVLTVVPNGTSVGVGSCDRWWCAVSFNGRTGFVGKKFVDGKS</sequence>
<dbReference type="Gene3D" id="2.30.30.40">
    <property type="entry name" value="SH3 Domains"/>
    <property type="match status" value="1"/>
</dbReference>
<accession>A0A926P2E3</accession>
<dbReference type="AlphaFoldDB" id="A0A926P2E3"/>
<feature type="transmembrane region" description="Helical" evidence="1">
    <location>
        <begin position="93"/>
        <end position="117"/>
    </location>
</feature>
<evidence type="ECO:0000259" key="2">
    <source>
        <dbReference type="SMART" id="SM00287"/>
    </source>
</evidence>
<evidence type="ECO:0000256" key="1">
    <source>
        <dbReference type="SAM" id="Phobius"/>
    </source>
</evidence>
<dbReference type="EMBL" id="JABFCZ010000003">
    <property type="protein sequence ID" value="MBD1545282.1"/>
    <property type="molecule type" value="Genomic_DNA"/>
</dbReference>
<dbReference type="Pfam" id="PF08239">
    <property type="entry name" value="SH3_3"/>
    <property type="match status" value="1"/>
</dbReference>
<organism evidence="3 4">
    <name type="scientific">Roseibium aggregatum</name>
    <dbReference type="NCBI Taxonomy" id="187304"/>
    <lineage>
        <taxon>Bacteria</taxon>
        <taxon>Pseudomonadati</taxon>
        <taxon>Pseudomonadota</taxon>
        <taxon>Alphaproteobacteria</taxon>
        <taxon>Hyphomicrobiales</taxon>
        <taxon>Stappiaceae</taxon>
        <taxon>Roseibium</taxon>
    </lineage>
</organism>
<gene>
    <name evidence="3" type="ORF">HK439_03340</name>
</gene>
<evidence type="ECO:0000313" key="4">
    <source>
        <dbReference type="Proteomes" id="UP000598467"/>
    </source>
</evidence>
<feature type="domain" description="SH3b" evidence="2">
    <location>
        <begin position="294"/>
        <end position="354"/>
    </location>
</feature>
<dbReference type="InterPro" id="IPR003646">
    <property type="entry name" value="SH3-like_bac-type"/>
</dbReference>
<keyword evidence="1" id="KW-1133">Transmembrane helix</keyword>
<dbReference type="Proteomes" id="UP000598467">
    <property type="component" value="Unassembled WGS sequence"/>
</dbReference>
<dbReference type="RefSeq" id="WP_190289945.1">
    <property type="nucleotide sequence ID" value="NZ_JABFCZ010000003.1"/>
</dbReference>
<evidence type="ECO:0000313" key="3">
    <source>
        <dbReference type="EMBL" id="MBD1545282.1"/>
    </source>
</evidence>
<dbReference type="SMART" id="SM00287">
    <property type="entry name" value="SH3b"/>
    <property type="match status" value="1"/>
</dbReference>
<keyword evidence="1" id="KW-0812">Transmembrane</keyword>
<comment type="caution">
    <text evidence="3">The sequence shown here is derived from an EMBL/GenBank/DDBJ whole genome shotgun (WGS) entry which is preliminary data.</text>
</comment>
<protein>
    <submittedName>
        <fullName evidence="3">SH3 domain-containing protein</fullName>
    </submittedName>
</protein>